<proteinExistence type="predicted"/>
<dbReference type="EMBL" id="JARQWQ010000092">
    <property type="protein sequence ID" value="KAK2551901.1"/>
    <property type="molecule type" value="Genomic_DNA"/>
</dbReference>
<accession>A0AAD9PZW9</accession>
<dbReference type="Proteomes" id="UP001249851">
    <property type="component" value="Unassembled WGS sequence"/>
</dbReference>
<comment type="caution">
    <text evidence="1">The sequence shown here is derived from an EMBL/GenBank/DDBJ whole genome shotgun (WGS) entry which is preliminary data.</text>
</comment>
<protein>
    <submittedName>
        <fullName evidence="1">Uncharacterized protein</fullName>
    </submittedName>
</protein>
<reference evidence="1" key="2">
    <citation type="journal article" date="2023" name="Science">
        <title>Genomic signatures of disease resistance in endangered staghorn corals.</title>
        <authorList>
            <person name="Vollmer S.V."/>
            <person name="Selwyn J.D."/>
            <person name="Despard B.A."/>
            <person name="Roesel C.L."/>
        </authorList>
    </citation>
    <scope>NUCLEOTIDE SEQUENCE</scope>
    <source>
        <strain evidence="1">K2</strain>
    </source>
</reference>
<reference evidence="1" key="1">
    <citation type="journal article" date="2023" name="G3 (Bethesda)">
        <title>Whole genome assembly and annotation of the endangered Caribbean coral Acropora cervicornis.</title>
        <authorList>
            <person name="Selwyn J.D."/>
            <person name="Vollmer S.V."/>
        </authorList>
    </citation>
    <scope>NUCLEOTIDE SEQUENCE</scope>
    <source>
        <strain evidence="1">K2</strain>
    </source>
</reference>
<gene>
    <name evidence="1" type="ORF">P5673_027148</name>
</gene>
<sequence>MCDSQFHMDAFWDEKLNDIDEFIQSELGSVEPEGPTILNLQTLNLKDDQAYNPERKDTFFCSPHNLTNKLSEVEMEVQIMDLKDVYDKKTRRTSEGLEYRLEDSEVTAVLQASQEINCVRAYVQRCPEAAIRTHDTIGPVELDINTLQSGAKRRVVSIDLGSVYKTKDGDPVYWLEKADVMQRNKWEIIIVLEFSPGLSGNVTSKPFRVTTKAGYKTKHNSEHDVGSPSNVQRIARKITASHGHPVSPYDSWERFRTLSSSGHDEEDVPDGACALSEEIRGFSLFLTDNPQSPSRAKSDPFTKGKVLFQPNTVLDKRMVKKYYDRQERIHQVVEQADLPGLLKLVGHNANLAGSPRRKANGHKSTDKNMWWACGRCFFERPKKSTIKAHVTQLVCQKTAEIKKSRSKVSKLRRQRHFSCEFDHENFDSYSWRESLSV</sequence>
<name>A0AAD9PZW9_ACRCE</name>
<evidence type="ECO:0000313" key="2">
    <source>
        <dbReference type="Proteomes" id="UP001249851"/>
    </source>
</evidence>
<evidence type="ECO:0000313" key="1">
    <source>
        <dbReference type="EMBL" id="KAK2551901.1"/>
    </source>
</evidence>
<organism evidence="1 2">
    <name type="scientific">Acropora cervicornis</name>
    <name type="common">Staghorn coral</name>
    <dbReference type="NCBI Taxonomy" id="6130"/>
    <lineage>
        <taxon>Eukaryota</taxon>
        <taxon>Metazoa</taxon>
        <taxon>Cnidaria</taxon>
        <taxon>Anthozoa</taxon>
        <taxon>Hexacorallia</taxon>
        <taxon>Scleractinia</taxon>
        <taxon>Astrocoeniina</taxon>
        <taxon>Acroporidae</taxon>
        <taxon>Acropora</taxon>
    </lineage>
</organism>
<keyword evidence="2" id="KW-1185">Reference proteome</keyword>
<dbReference type="AlphaFoldDB" id="A0AAD9PZW9"/>